<evidence type="ECO:0000313" key="4">
    <source>
        <dbReference type="Proteomes" id="UP000248857"/>
    </source>
</evidence>
<feature type="region of interest" description="Disordered" evidence="2">
    <location>
        <begin position="1"/>
        <end position="26"/>
    </location>
</feature>
<dbReference type="InterPro" id="IPR047223">
    <property type="entry name" value="CA_gamma_LbH"/>
</dbReference>
<dbReference type="SUPFAM" id="SSF51161">
    <property type="entry name" value="Trimeric LpxA-like enzymes"/>
    <property type="match status" value="1"/>
</dbReference>
<dbReference type="GO" id="GO:0043886">
    <property type="term" value="F:structural constituent of carboxysome shell"/>
    <property type="evidence" value="ECO:0007669"/>
    <property type="project" value="UniProtKB-ARBA"/>
</dbReference>
<dbReference type="AlphaFoldDB" id="A0A2W1JC38"/>
<organism evidence="3 4">
    <name type="scientific">Acaryochloris thomasi RCC1774</name>
    <dbReference type="NCBI Taxonomy" id="1764569"/>
    <lineage>
        <taxon>Bacteria</taxon>
        <taxon>Bacillati</taxon>
        <taxon>Cyanobacteriota</taxon>
        <taxon>Cyanophyceae</taxon>
        <taxon>Acaryochloridales</taxon>
        <taxon>Acaryochloridaceae</taxon>
        <taxon>Acaryochloris</taxon>
        <taxon>Acaryochloris thomasi</taxon>
    </lineage>
</organism>
<name>A0A2W1JC38_9CYAN</name>
<reference evidence="3 4" key="1">
    <citation type="journal article" date="2018" name="Sci. Rep.">
        <title>A novel species of the marine cyanobacterium Acaryochloris with a unique pigment content and lifestyle.</title>
        <authorList>
            <person name="Partensky F."/>
            <person name="Six C."/>
            <person name="Ratin M."/>
            <person name="Garczarek L."/>
            <person name="Vaulot D."/>
            <person name="Probert I."/>
            <person name="Calteau A."/>
            <person name="Gourvil P."/>
            <person name="Marie D."/>
            <person name="Grebert T."/>
            <person name="Bouchier C."/>
            <person name="Le Panse S."/>
            <person name="Gachenot M."/>
            <person name="Rodriguez F."/>
            <person name="Garrido J.L."/>
        </authorList>
    </citation>
    <scope>NUCLEOTIDE SEQUENCE [LARGE SCALE GENOMIC DNA]</scope>
    <source>
        <strain evidence="3 4">RCC1774</strain>
    </source>
</reference>
<dbReference type="CDD" id="cd00710">
    <property type="entry name" value="LbH_gamma_CA"/>
    <property type="match status" value="1"/>
</dbReference>
<dbReference type="InterPro" id="IPR052265">
    <property type="entry name" value="Gamma-CA"/>
</dbReference>
<comment type="caution">
    <text evidence="3">The sequence shown here is derived from an EMBL/GenBank/DDBJ whole genome shotgun (WGS) entry which is preliminary data.</text>
</comment>
<evidence type="ECO:0000313" key="3">
    <source>
        <dbReference type="EMBL" id="PZD71458.1"/>
    </source>
</evidence>
<sequence>MPLRQQPSPPTPWDRGLDQPQMDPSAYVHPSSSLIGDVRLGQQVLIAPGTSIRADEGMPFYIGANTNIQDGVVIHGLEQGRVRGDDHQPYSVWIGENTCITHMALIHGPAYIGNDCFIGFRSTVFNAKVGDHCVVMMHALIQDVEIPTGKYVGSGAVIIHQADADRLPDAKTVDHQFSHHVVEVNRALLAGYHCADDSACIATLHEGHRAARS</sequence>
<gene>
    <name evidence="3" type="primary">caiE_1</name>
    <name evidence="3" type="ORF">C1752_06335</name>
</gene>
<evidence type="ECO:0000256" key="2">
    <source>
        <dbReference type="SAM" id="MobiDB-lite"/>
    </source>
</evidence>
<comment type="similarity">
    <text evidence="1">Belongs to the gamma-class carbonic anhydrase family.</text>
</comment>
<dbReference type="Gene3D" id="2.160.10.10">
    <property type="entry name" value="Hexapeptide repeat proteins"/>
    <property type="match status" value="1"/>
</dbReference>
<dbReference type="Proteomes" id="UP000248857">
    <property type="component" value="Unassembled WGS sequence"/>
</dbReference>
<dbReference type="PANTHER" id="PTHR43360:SF1">
    <property type="entry name" value="CARBOXYSOME ASSEMBLY PROTEIN CCMM"/>
    <property type="match status" value="1"/>
</dbReference>
<dbReference type="PANTHER" id="PTHR43360">
    <property type="entry name" value="CARBON DIOXIDE CONCENTRATING MECHANISM PROTEIN CCMM"/>
    <property type="match status" value="1"/>
</dbReference>
<dbReference type="RefSeq" id="WP_315865272.1">
    <property type="nucleotide sequence ID" value="NZ_CAWNWM010000017.1"/>
</dbReference>
<protein>
    <submittedName>
        <fullName evidence="3">Carnitine operon protein CaiE</fullName>
    </submittedName>
</protein>
<proteinExistence type="inferred from homology"/>
<dbReference type="EMBL" id="PQWO01000017">
    <property type="protein sequence ID" value="PZD71458.1"/>
    <property type="molecule type" value="Genomic_DNA"/>
</dbReference>
<evidence type="ECO:0000256" key="1">
    <source>
        <dbReference type="ARBA" id="ARBA00023595"/>
    </source>
</evidence>
<keyword evidence="4" id="KW-1185">Reference proteome</keyword>
<dbReference type="InterPro" id="IPR011004">
    <property type="entry name" value="Trimer_LpxA-like_sf"/>
</dbReference>
<dbReference type="GO" id="GO:0031470">
    <property type="term" value="C:carboxysome"/>
    <property type="evidence" value="ECO:0007669"/>
    <property type="project" value="UniProtKB-ARBA"/>
</dbReference>
<accession>A0A2W1JC38</accession>